<name>A0A239WRA3_9ACTN</name>
<dbReference type="EC" id="5.2.1.8" evidence="5"/>
<sequence length="260" mass="26949">MNHRRGSCAPVAGVVLAALTLSSCATQSASELAEQRSGRVSNTTATSSAPSQAPQTLSTAANRVPRETTAAASKAPAPSAKCGYQAVDSTVAESQMPDEKDLQTSGTTPMTLNLGGKPVQINLDARRAPCAVTSTLMLATQEFYNGTQCHKLSTSNPYYLQCGDPTGTGTGDAGYSFPAESGKKGTFKAGTVAMAPSNQNRNGSQFFIIWKDSQMKGTYTVIGSVAPESMPVITRIGKQGTQPKSKKPAADTSISVVTMG</sequence>
<accession>A0A239WRA3</accession>
<proteinExistence type="predicted"/>
<evidence type="ECO:0000313" key="6">
    <source>
        <dbReference type="Proteomes" id="UP000215332"/>
    </source>
</evidence>
<dbReference type="CDD" id="cd00317">
    <property type="entry name" value="cyclophilin"/>
    <property type="match status" value="1"/>
</dbReference>
<dbReference type="GO" id="GO:0003755">
    <property type="term" value="F:peptidyl-prolyl cis-trans isomerase activity"/>
    <property type="evidence" value="ECO:0007669"/>
    <property type="project" value="UniProtKB-EC"/>
</dbReference>
<feature type="region of interest" description="Disordered" evidence="2">
    <location>
        <begin position="237"/>
        <end position="260"/>
    </location>
</feature>
<feature type="region of interest" description="Disordered" evidence="2">
    <location>
        <begin position="35"/>
        <end position="77"/>
    </location>
</feature>
<evidence type="ECO:0000256" key="1">
    <source>
        <dbReference type="ARBA" id="ARBA00002388"/>
    </source>
</evidence>
<feature type="region of interest" description="Disordered" evidence="2">
    <location>
        <begin position="90"/>
        <end position="113"/>
    </location>
</feature>
<dbReference type="Pfam" id="PF00160">
    <property type="entry name" value="Pro_isomerase"/>
    <property type="match status" value="1"/>
</dbReference>
<feature type="compositionally biased region" description="Low complexity" evidence="2">
    <location>
        <begin position="68"/>
        <end position="77"/>
    </location>
</feature>
<evidence type="ECO:0000256" key="2">
    <source>
        <dbReference type="SAM" id="MobiDB-lite"/>
    </source>
</evidence>
<protein>
    <submittedName>
        <fullName evidence="5">Peptidyl-prolyl cis-trans isomerase B</fullName>
        <ecNumber evidence="5">5.2.1.8</ecNumber>
    </submittedName>
</protein>
<dbReference type="RefSeq" id="WP_021105828.1">
    <property type="nucleotide sequence ID" value="NZ_JAWFFS010000051.1"/>
</dbReference>
<feature type="chain" id="PRO_5039464340" evidence="3">
    <location>
        <begin position="26"/>
        <end position="260"/>
    </location>
</feature>
<dbReference type="InterPro" id="IPR002130">
    <property type="entry name" value="Cyclophilin-type_PPIase_dom"/>
</dbReference>
<organism evidence="5 6">
    <name type="scientific">Cutibacterium granulosum</name>
    <dbReference type="NCBI Taxonomy" id="33011"/>
    <lineage>
        <taxon>Bacteria</taxon>
        <taxon>Bacillati</taxon>
        <taxon>Actinomycetota</taxon>
        <taxon>Actinomycetes</taxon>
        <taxon>Propionibacteriales</taxon>
        <taxon>Propionibacteriaceae</taxon>
        <taxon>Cutibacterium</taxon>
    </lineage>
</organism>
<dbReference type="PANTHER" id="PTHR45625:SF3">
    <property type="entry name" value="PEPTIDYL-PROLYL CIS-TRANS ISOMERASE B-RELATED"/>
    <property type="match status" value="1"/>
</dbReference>
<dbReference type="EMBL" id="LT906441">
    <property type="protein sequence ID" value="SNV36650.1"/>
    <property type="molecule type" value="Genomic_DNA"/>
</dbReference>
<gene>
    <name evidence="5" type="primary">cypB_1</name>
    <name evidence="5" type="ORF">SAMEA4412665_01391</name>
</gene>
<dbReference type="eggNOG" id="COG0652">
    <property type="taxonomic scope" value="Bacteria"/>
</dbReference>
<feature type="domain" description="PPIase cyclophilin-type" evidence="4">
    <location>
        <begin position="119"/>
        <end position="259"/>
    </location>
</feature>
<dbReference type="PANTHER" id="PTHR45625">
    <property type="entry name" value="PEPTIDYL-PROLYL CIS-TRANS ISOMERASE-RELATED"/>
    <property type="match status" value="1"/>
</dbReference>
<evidence type="ECO:0000256" key="3">
    <source>
        <dbReference type="SAM" id="SignalP"/>
    </source>
</evidence>
<dbReference type="KEGG" id="cgrn:4412665_01391"/>
<dbReference type="InterPro" id="IPR029000">
    <property type="entry name" value="Cyclophilin-like_dom_sf"/>
</dbReference>
<feature type="compositionally biased region" description="Polar residues" evidence="2">
    <location>
        <begin position="38"/>
        <end position="61"/>
    </location>
</feature>
<evidence type="ECO:0000313" key="5">
    <source>
        <dbReference type="EMBL" id="SNV36650.1"/>
    </source>
</evidence>
<keyword evidence="3" id="KW-0732">Signal</keyword>
<dbReference type="AlphaFoldDB" id="A0A239WRA3"/>
<dbReference type="PROSITE" id="PS50072">
    <property type="entry name" value="CSA_PPIASE_2"/>
    <property type="match status" value="1"/>
</dbReference>
<reference evidence="5 6" key="1">
    <citation type="submission" date="2017-06" db="EMBL/GenBank/DDBJ databases">
        <authorList>
            <consortium name="Pathogen Informatics"/>
        </authorList>
    </citation>
    <scope>NUCLEOTIDE SEQUENCE [LARGE SCALE GENOMIC DNA]</scope>
    <source>
        <strain evidence="5 6">NCTC11865</strain>
    </source>
</reference>
<dbReference type="SUPFAM" id="SSF50891">
    <property type="entry name" value="Cyclophilin-like"/>
    <property type="match status" value="1"/>
</dbReference>
<evidence type="ECO:0000259" key="4">
    <source>
        <dbReference type="PROSITE" id="PS50072"/>
    </source>
</evidence>
<keyword evidence="5" id="KW-0413">Isomerase</keyword>
<dbReference type="Gene3D" id="2.40.100.10">
    <property type="entry name" value="Cyclophilin-like"/>
    <property type="match status" value="1"/>
</dbReference>
<feature type="signal peptide" evidence="3">
    <location>
        <begin position="1"/>
        <end position="25"/>
    </location>
</feature>
<dbReference type="InterPro" id="IPR044666">
    <property type="entry name" value="Cyclophilin_A-like"/>
</dbReference>
<comment type="function">
    <text evidence="1">PPIases accelerate the folding of proteins. It catalyzes the cis-trans isomerization of proline imidic peptide bonds in oligopeptides.</text>
</comment>
<dbReference type="Proteomes" id="UP000215332">
    <property type="component" value="Chromosome 1"/>
</dbReference>
<dbReference type="PROSITE" id="PS51257">
    <property type="entry name" value="PROKAR_LIPOPROTEIN"/>
    <property type="match status" value="1"/>
</dbReference>